<dbReference type="Pfam" id="PF13646">
    <property type="entry name" value="HEAT_2"/>
    <property type="match status" value="1"/>
</dbReference>
<dbReference type="InterPro" id="IPR016024">
    <property type="entry name" value="ARM-type_fold"/>
</dbReference>
<reference evidence="1 2" key="1">
    <citation type="submission" date="2018-10" db="EMBL/GenBank/DDBJ databases">
        <title>Natronolimnobius sp. XQ-INN 246 isolated from Inner Mongolia Autonomous Region of China.</title>
        <authorList>
            <person name="Xue Q."/>
        </authorList>
    </citation>
    <scope>NUCLEOTIDE SEQUENCE [LARGE SCALE GENOMIC DNA]</scope>
    <source>
        <strain evidence="1 2">XQ-INN 246</strain>
    </source>
</reference>
<gene>
    <name evidence="1" type="ORF">D8Y22_02985</name>
</gene>
<dbReference type="AlphaFoldDB" id="A0A4S3TSA0"/>
<dbReference type="Proteomes" id="UP000318864">
    <property type="component" value="Unassembled WGS sequence"/>
</dbReference>
<evidence type="ECO:0000313" key="1">
    <source>
        <dbReference type="EMBL" id="THE66255.1"/>
    </source>
</evidence>
<proteinExistence type="predicted"/>
<sequence length="227" mass="23817">MDGDVGSAIEECRTSRSFDVPTLLANLESGTPAERQQAVRTIAAHVNDQPDACLATVPKLRTLLGEPSTDCHEEVATCLAELAAYSPTDVAPSTDSIVAFVADKPAHAATPILVRCLESIATVRPAALTGHVAELASGFACDDPDVRAGIGALFVRIATSTDATLEGADERLIELLADDHAVVRSRACLALGHGNVTDARDRLETLAADDPDSTVREHASRAVERLS</sequence>
<protein>
    <recommendedName>
        <fullName evidence="3">HEAT repeat domain-containing protein</fullName>
    </recommendedName>
</protein>
<organism evidence="1 2">
    <name type="scientific">Salinadaptatus halalkaliphilus</name>
    <dbReference type="NCBI Taxonomy" id="2419781"/>
    <lineage>
        <taxon>Archaea</taxon>
        <taxon>Methanobacteriati</taxon>
        <taxon>Methanobacteriota</taxon>
        <taxon>Stenosarchaea group</taxon>
        <taxon>Halobacteria</taxon>
        <taxon>Halobacteriales</taxon>
        <taxon>Natrialbaceae</taxon>
        <taxon>Salinadaptatus</taxon>
    </lineage>
</organism>
<keyword evidence="2" id="KW-1185">Reference proteome</keyword>
<evidence type="ECO:0008006" key="3">
    <source>
        <dbReference type="Google" id="ProtNLM"/>
    </source>
</evidence>
<accession>A0A4S3TSA0</accession>
<dbReference type="EMBL" id="RBZW01000011">
    <property type="protein sequence ID" value="THE66255.1"/>
    <property type="molecule type" value="Genomic_DNA"/>
</dbReference>
<dbReference type="RefSeq" id="WP_141463234.1">
    <property type="nucleotide sequence ID" value="NZ_RBZW01000011.1"/>
</dbReference>
<dbReference type="OrthoDB" id="197870at2157"/>
<comment type="caution">
    <text evidence="1">The sequence shown here is derived from an EMBL/GenBank/DDBJ whole genome shotgun (WGS) entry which is preliminary data.</text>
</comment>
<evidence type="ECO:0000313" key="2">
    <source>
        <dbReference type="Proteomes" id="UP000318864"/>
    </source>
</evidence>
<name>A0A4S3TSA0_9EURY</name>
<dbReference type="InterPro" id="IPR011989">
    <property type="entry name" value="ARM-like"/>
</dbReference>
<dbReference type="Gene3D" id="1.25.10.10">
    <property type="entry name" value="Leucine-rich Repeat Variant"/>
    <property type="match status" value="1"/>
</dbReference>
<dbReference type="SUPFAM" id="SSF48371">
    <property type="entry name" value="ARM repeat"/>
    <property type="match status" value="1"/>
</dbReference>